<dbReference type="Proteomes" id="UP000189857">
    <property type="component" value="Unassembled WGS sequence"/>
</dbReference>
<reference evidence="2 3" key="1">
    <citation type="submission" date="2017-02" db="EMBL/GenBank/DDBJ databases">
        <authorList>
            <person name="Peterson S.W."/>
        </authorList>
    </citation>
    <scope>NUCLEOTIDE SEQUENCE [LARGE SCALE GENOMIC DNA]</scope>
    <source>
        <strain evidence="2 3">ATCC 17233</strain>
    </source>
</reference>
<keyword evidence="3" id="KW-1185">Reference proteome</keyword>
<evidence type="ECO:0000313" key="3">
    <source>
        <dbReference type="Proteomes" id="UP000189857"/>
    </source>
</evidence>
<evidence type="ECO:0000313" key="2">
    <source>
        <dbReference type="EMBL" id="SJZ38961.1"/>
    </source>
</evidence>
<protein>
    <submittedName>
        <fullName evidence="2">Nucleoside-diphosphate-sugar epimerase</fullName>
    </submittedName>
</protein>
<dbReference type="PANTHER" id="PTHR43245">
    <property type="entry name" value="BIFUNCTIONAL POLYMYXIN RESISTANCE PROTEIN ARNA"/>
    <property type="match status" value="1"/>
</dbReference>
<dbReference type="SUPFAM" id="SSF51735">
    <property type="entry name" value="NAD(P)-binding Rossmann-fold domains"/>
    <property type="match status" value="1"/>
</dbReference>
<dbReference type="EMBL" id="FUXA01000003">
    <property type="protein sequence ID" value="SJZ38961.1"/>
    <property type="molecule type" value="Genomic_DNA"/>
</dbReference>
<dbReference type="InterPro" id="IPR036291">
    <property type="entry name" value="NAD(P)-bd_dom_sf"/>
</dbReference>
<dbReference type="RefSeq" id="WP_078785942.1">
    <property type="nucleotide sequence ID" value="NZ_FMTO01000002.1"/>
</dbReference>
<dbReference type="AlphaFoldDB" id="A0A1T4K973"/>
<dbReference type="Gene3D" id="3.40.50.720">
    <property type="entry name" value="NAD(P)-binding Rossmann-like Domain"/>
    <property type="match status" value="1"/>
</dbReference>
<name>A0A1T4K973_9FIRM</name>
<organism evidence="2 3">
    <name type="scientific">Eubacterium ruminantium</name>
    <dbReference type="NCBI Taxonomy" id="42322"/>
    <lineage>
        <taxon>Bacteria</taxon>
        <taxon>Bacillati</taxon>
        <taxon>Bacillota</taxon>
        <taxon>Clostridia</taxon>
        <taxon>Eubacteriales</taxon>
        <taxon>Eubacteriaceae</taxon>
        <taxon>Eubacterium</taxon>
    </lineage>
</organism>
<dbReference type="InterPro" id="IPR001509">
    <property type="entry name" value="Epimerase_deHydtase"/>
</dbReference>
<feature type="domain" description="NAD-dependent epimerase/dehydratase" evidence="1">
    <location>
        <begin position="89"/>
        <end position="222"/>
    </location>
</feature>
<accession>A0A1T4K973</accession>
<evidence type="ECO:0000259" key="1">
    <source>
        <dbReference type="Pfam" id="PF01370"/>
    </source>
</evidence>
<gene>
    <name evidence="2" type="ORF">SAMN02745110_00268</name>
</gene>
<sequence length="306" mass="34588">MKILIIGGTYFLGREFARIAGEKKENEIFFLNRGSRLSELPEDIKNKTIVADRHDVSKIREIDHGYFDVVVDFCAYSAGDIRTLAENLSSGFGQYIFISTTDVYKRGSGKVITEEADFETVDYGGEAGSYILGKVALEKEIKELSADSDHNYTVIRPAFIYGPDNYAPREGIYFNWIIRAGQILSPADSDGFFQMSYVSDVAKVIYKCCMNKAAYNEAFNVCCEEKETYKSFENSLEEASQKVFGKDFVKVDLSVKDVEEKGIMLPFPLKKEESEYYSNTKVKEILGAEFIPLNEGLVYTAKEYLS</sequence>
<dbReference type="Pfam" id="PF01370">
    <property type="entry name" value="Epimerase"/>
    <property type="match status" value="1"/>
</dbReference>
<dbReference type="InterPro" id="IPR050177">
    <property type="entry name" value="Lipid_A_modif_metabolic_enz"/>
</dbReference>
<dbReference type="OrthoDB" id="9809586at2"/>
<proteinExistence type="predicted"/>